<evidence type="ECO:0000313" key="2">
    <source>
        <dbReference type="EMBL" id="GBM72977.1"/>
    </source>
</evidence>
<dbReference type="Proteomes" id="UP000499080">
    <property type="component" value="Unassembled WGS sequence"/>
</dbReference>
<feature type="region of interest" description="Disordered" evidence="1">
    <location>
        <begin position="55"/>
        <end position="75"/>
    </location>
</feature>
<organism evidence="2 3">
    <name type="scientific">Araneus ventricosus</name>
    <name type="common">Orbweaver spider</name>
    <name type="synonym">Epeira ventricosa</name>
    <dbReference type="NCBI Taxonomy" id="182803"/>
    <lineage>
        <taxon>Eukaryota</taxon>
        <taxon>Metazoa</taxon>
        <taxon>Ecdysozoa</taxon>
        <taxon>Arthropoda</taxon>
        <taxon>Chelicerata</taxon>
        <taxon>Arachnida</taxon>
        <taxon>Araneae</taxon>
        <taxon>Araneomorphae</taxon>
        <taxon>Entelegynae</taxon>
        <taxon>Araneoidea</taxon>
        <taxon>Araneidae</taxon>
        <taxon>Araneus</taxon>
    </lineage>
</organism>
<name>A0A4Y2I5F0_ARAVE</name>
<comment type="caution">
    <text evidence="2">The sequence shown here is derived from an EMBL/GenBank/DDBJ whole genome shotgun (WGS) entry which is preliminary data.</text>
</comment>
<dbReference type="AlphaFoldDB" id="A0A4Y2I5F0"/>
<feature type="compositionally biased region" description="Polar residues" evidence="1">
    <location>
        <begin position="1"/>
        <end position="12"/>
    </location>
</feature>
<evidence type="ECO:0000256" key="1">
    <source>
        <dbReference type="SAM" id="MobiDB-lite"/>
    </source>
</evidence>
<sequence length="87" mass="9673">MGRTPNHTQQPNAHRPGEHATNPTHPVGRKMKVGRKGALVWCRSLERGCQLHLTKHHSEPPIPMTTRATSSDLTGHEVDKAELAHTF</sequence>
<evidence type="ECO:0000313" key="3">
    <source>
        <dbReference type="Proteomes" id="UP000499080"/>
    </source>
</evidence>
<dbReference type="EMBL" id="BGPR01002412">
    <property type="protein sequence ID" value="GBM72977.1"/>
    <property type="molecule type" value="Genomic_DNA"/>
</dbReference>
<proteinExistence type="predicted"/>
<feature type="region of interest" description="Disordered" evidence="1">
    <location>
        <begin position="1"/>
        <end position="32"/>
    </location>
</feature>
<keyword evidence="3" id="KW-1185">Reference proteome</keyword>
<gene>
    <name evidence="2" type="ORF">AVEN_35095_1</name>
</gene>
<reference evidence="2 3" key="1">
    <citation type="journal article" date="2019" name="Sci. Rep.">
        <title>Orb-weaving spider Araneus ventricosus genome elucidates the spidroin gene catalogue.</title>
        <authorList>
            <person name="Kono N."/>
            <person name="Nakamura H."/>
            <person name="Ohtoshi R."/>
            <person name="Moran D.A.P."/>
            <person name="Shinohara A."/>
            <person name="Yoshida Y."/>
            <person name="Fujiwara M."/>
            <person name="Mori M."/>
            <person name="Tomita M."/>
            <person name="Arakawa K."/>
        </authorList>
    </citation>
    <scope>NUCLEOTIDE SEQUENCE [LARGE SCALE GENOMIC DNA]</scope>
</reference>
<protein>
    <submittedName>
        <fullName evidence="2">Uncharacterized protein</fullName>
    </submittedName>
</protein>
<accession>A0A4Y2I5F0</accession>